<comment type="caution">
    <text evidence="1">The sequence shown here is derived from an EMBL/GenBank/DDBJ whole genome shotgun (WGS) entry which is preliminary data.</text>
</comment>
<dbReference type="EMBL" id="JALJRB010000001">
    <property type="protein sequence ID" value="MCJ8498994.1"/>
    <property type="molecule type" value="Genomic_DNA"/>
</dbReference>
<accession>A0AA41QZ42</accession>
<dbReference type="InterPro" id="IPR008928">
    <property type="entry name" value="6-hairpin_glycosidase_sf"/>
</dbReference>
<evidence type="ECO:0000313" key="1">
    <source>
        <dbReference type="EMBL" id="MCJ8498994.1"/>
    </source>
</evidence>
<dbReference type="GO" id="GO:0005975">
    <property type="term" value="P:carbohydrate metabolic process"/>
    <property type="evidence" value="ECO:0007669"/>
    <property type="project" value="InterPro"/>
</dbReference>
<dbReference type="AlphaFoldDB" id="A0AA41QZ42"/>
<dbReference type="RefSeq" id="WP_246902016.1">
    <property type="nucleotide sequence ID" value="NZ_JALJRB010000001.1"/>
</dbReference>
<name>A0AA41QZ42_9BACT</name>
<protein>
    <submittedName>
        <fullName evidence="1">Uncharacterized protein</fullName>
    </submittedName>
</protein>
<dbReference type="SUPFAM" id="SSF48208">
    <property type="entry name" value="Six-hairpin glycosidases"/>
    <property type="match status" value="1"/>
</dbReference>
<evidence type="ECO:0000313" key="2">
    <source>
        <dbReference type="Proteomes" id="UP001165427"/>
    </source>
</evidence>
<dbReference type="InterPro" id="IPR012341">
    <property type="entry name" value="6hp_glycosidase-like_sf"/>
</dbReference>
<sequence length="752" mass="85331">MRLFKWLPWNYLVQVAARRYGVINPLDILAKMRSFAQPSEIAEPIELLRAGILFHARGLINTRAIQHNLDWIWPFWVEKQFNPNDQSFIPRAFSFSHVNLTHRNWTSVGHPDLAVYPIIDPRGLVTPIPDGWSLDFWIISPEGKSLFPSQADHADQQLEMDDELTVTTTCGITGNRITSRTRLLTTPYRPVLEILLEVETGPGGWLVVALRPYNPEGIQFIENVDHIKDASAWRVNKKTLVLFSKTPENVVFSNYQNGDVVHHLKHCGDQARIACRVGMATAAAVFPVSTQGRQSLEIHVPLATEMTPARYSAIVQSGRNWENVTGAKAQLSIPDQQIQFLYQAAMRTLLLLSSNEVVPGPYTYNRFWFRDACFMLHALLVSGFTDRAAKLLGTFPAKQKMSGYFQSQEGEWDSNGQVLWIMWRFFELTGRPLPESWLKPILRGADWIEKKRLLKHPSDRHHGLLPAGFSAEHFGPNDYYFWDDFWGLAGFNAAARLAGHYGDEDHRQKYMRYAADFDKAIASSINRIPDHMSKGGLPASPYRRMDAGAIGSLVADYPLQLAKKGDRRILNTVEFLMRNCFHEGAFFQDMIHSGINAYLTLSLAQTLLRNDDARYEDLIRTIADLASPTGQWPEAIHPRTRGGCMGDGQHGWAAAEWIMMIRNLFVREEDQHLILGSGIFPEWMAAGQSISYGPSPTPYGDVSLSIDCEKPKPVLTLDASWRNQRPDIIIQVPGYRARKTADRTESYELERQ</sequence>
<organism evidence="1 2">
    <name type="scientific">Desulfatitalea alkaliphila</name>
    <dbReference type="NCBI Taxonomy" id="2929485"/>
    <lineage>
        <taxon>Bacteria</taxon>
        <taxon>Pseudomonadati</taxon>
        <taxon>Thermodesulfobacteriota</taxon>
        <taxon>Desulfobacteria</taxon>
        <taxon>Desulfobacterales</taxon>
        <taxon>Desulfosarcinaceae</taxon>
        <taxon>Desulfatitalea</taxon>
    </lineage>
</organism>
<dbReference type="Proteomes" id="UP001165427">
    <property type="component" value="Unassembled WGS sequence"/>
</dbReference>
<dbReference type="Gene3D" id="1.50.10.10">
    <property type="match status" value="1"/>
</dbReference>
<reference evidence="1" key="1">
    <citation type="submission" date="2022-04" db="EMBL/GenBank/DDBJ databases">
        <title>Desulfatitalea alkaliphila sp. nov., a novel anaerobic sulfate-reducing bacterium isolated from terrestrial mud volcano, Taman Peninsula, Russia.</title>
        <authorList>
            <person name="Khomyakova M.A."/>
            <person name="Merkel A.Y."/>
            <person name="Slobodkin A.I."/>
        </authorList>
    </citation>
    <scope>NUCLEOTIDE SEQUENCE</scope>
    <source>
        <strain evidence="1">M08but</strain>
    </source>
</reference>
<proteinExistence type="predicted"/>
<gene>
    <name evidence="1" type="ORF">MRX98_00295</name>
</gene>
<keyword evidence="2" id="KW-1185">Reference proteome</keyword>